<evidence type="ECO:0000313" key="10">
    <source>
        <dbReference type="Proteomes" id="UP000008536"/>
    </source>
</evidence>
<feature type="compositionally biased region" description="Polar residues" evidence="7">
    <location>
        <begin position="425"/>
        <end position="437"/>
    </location>
</feature>
<dbReference type="GO" id="GO:0033554">
    <property type="term" value="P:cellular response to stress"/>
    <property type="evidence" value="ECO:0007669"/>
    <property type="project" value="UniProtKB-ARBA"/>
</dbReference>
<dbReference type="GO" id="GO:0046983">
    <property type="term" value="F:protein dimerization activity"/>
    <property type="evidence" value="ECO:0007669"/>
    <property type="project" value="InterPro"/>
</dbReference>
<feature type="compositionally biased region" description="Polar residues" evidence="7">
    <location>
        <begin position="177"/>
        <end position="216"/>
    </location>
</feature>
<dbReference type="RefSeq" id="XP_002494944.1">
    <property type="nucleotide sequence ID" value="XM_002494899.1"/>
</dbReference>
<dbReference type="PANTHER" id="PTHR11945">
    <property type="entry name" value="MADS BOX PROTEIN"/>
    <property type="match status" value="1"/>
</dbReference>
<dbReference type="GO" id="GO:0045944">
    <property type="term" value="P:positive regulation of transcription by RNA polymerase II"/>
    <property type="evidence" value="ECO:0007669"/>
    <property type="project" value="InterPro"/>
</dbReference>
<dbReference type="GO" id="GO:0008301">
    <property type="term" value="F:DNA binding, bending"/>
    <property type="evidence" value="ECO:0007669"/>
    <property type="project" value="UniProtKB-ARBA"/>
</dbReference>
<feature type="compositionally biased region" description="Low complexity" evidence="7">
    <location>
        <begin position="352"/>
        <end position="365"/>
    </location>
</feature>
<evidence type="ECO:0000313" key="9">
    <source>
        <dbReference type="EMBL" id="CAR26011.1"/>
    </source>
</evidence>
<dbReference type="InterPro" id="IPR036879">
    <property type="entry name" value="TF_MADSbox_sf"/>
</dbReference>
<keyword evidence="2" id="KW-0805">Transcription regulation</keyword>
<name>C5DP20_ZYGRC</name>
<evidence type="ECO:0000256" key="5">
    <source>
        <dbReference type="ARBA" id="ARBA00023242"/>
    </source>
</evidence>
<feature type="compositionally biased region" description="Low complexity" evidence="7">
    <location>
        <begin position="231"/>
        <end position="258"/>
    </location>
</feature>
<feature type="region of interest" description="Disordered" evidence="7">
    <location>
        <begin position="413"/>
        <end position="437"/>
    </location>
</feature>
<dbReference type="EMBL" id="CU928173">
    <property type="protein sequence ID" value="CAR26011.1"/>
    <property type="molecule type" value="Genomic_DNA"/>
</dbReference>
<dbReference type="Pfam" id="PF00319">
    <property type="entry name" value="SRF-TF"/>
    <property type="match status" value="1"/>
</dbReference>
<dbReference type="GeneID" id="8201914"/>
<evidence type="ECO:0000256" key="2">
    <source>
        <dbReference type="ARBA" id="ARBA00023015"/>
    </source>
</evidence>
<proteinExistence type="inferred from homology"/>
<feature type="compositionally biased region" description="Basic residues" evidence="7">
    <location>
        <begin position="89"/>
        <end position="102"/>
    </location>
</feature>
<dbReference type="FunFam" id="3.40.1810.10:FF:000013">
    <property type="entry name" value="Transcription factor, MADS-box"/>
    <property type="match status" value="1"/>
</dbReference>
<dbReference type="InterPro" id="IPR033896">
    <property type="entry name" value="MEF2-like_N"/>
</dbReference>
<feature type="compositionally biased region" description="Basic and acidic residues" evidence="7">
    <location>
        <begin position="103"/>
        <end position="122"/>
    </location>
</feature>
<keyword evidence="4" id="KW-0804">Transcription</keyword>
<dbReference type="PROSITE" id="PS50066">
    <property type="entry name" value="MADS_BOX_2"/>
    <property type="match status" value="1"/>
</dbReference>
<feature type="region of interest" description="Disordered" evidence="7">
    <location>
        <begin position="160"/>
        <end position="272"/>
    </location>
</feature>
<dbReference type="Proteomes" id="UP000008536">
    <property type="component" value="Chromosome A"/>
</dbReference>
<dbReference type="CDD" id="cd00265">
    <property type="entry name" value="MADS_MEF2_like"/>
    <property type="match status" value="1"/>
</dbReference>
<reference evidence="9 10" key="1">
    <citation type="journal article" date="2009" name="Genome Res.">
        <title>Comparative genomics of protoploid Saccharomycetaceae.</title>
        <authorList>
            <consortium name="The Genolevures Consortium"/>
            <person name="Souciet J.-L."/>
            <person name="Dujon B."/>
            <person name="Gaillardin C."/>
            <person name="Johnston M."/>
            <person name="Baret P.V."/>
            <person name="Cliften P."/>
            <person name="Sherman D.J."/>
            <person name="Weissenbach J."/>
            <person name="Westhof E."/>
            <person name="Wincker P."/>
            <person name="Jubin C."/>
            <person name="Poulain J."/>
            <person name="Barbe V."/>
            <person name="Segurens B."/>
            <person name="Artiguenave F."/>
            <person name="Anthouard V."/>
            <person name="Vacherie B."/>
            <person name="Val M.-E."/>
            <person name="Fulton R.S."/>
            <person name="Minx P."/>
            <person name="Wilson R."/>
            <person name="Durrens P."/>
            <person name="Jean G."/>
            <person name="Marck C."/>
            <person name="Martin T."/>
            <person name="Nikolski M."/>
            <person name="Rolland T."/>
            <person name="Seret M.-L."/>
            <person name="Casaregola S."/>
            <person name="Despons L."/>
            <person name="Fairhead C."/>
            <person name="Fischer G."/>
            <person name="Lafontaine I."/>
            <person name="Leh V."/>
            <person name="Lemaire M."/>
            <person name="de Montigny J."/>
            <person name="Neuveglise C."/>
            <person name="Thierry A."/>
            <person name="Blanc-Lenfle I."/>
            <person name="Bleykasten C."/>
            <person name="Diffels J."/>
            <person name="Fritsch E."/>
            <person name="Frangeul L."/>
            <person name="Goeffon A."/>
            <person name="Jauniaux N."/>
            <person name="Kachouri-Lafond R."/>
            <person name="Payen C."/>
            <person name="Potier S."/>
            <person name="Pribylova L."/>
            <person name="Ozanne C."/>
            <person name="Richard G.-F."/>
            <person name="Sacerdot C."/>
            <person name="Straub M.-L."/>
            <person name="Talla E."/>
        </authorList>
    </citation>
    <scope>NUCLEOTIDE SEQUENCE [LARGE SCALE GENOMIC DNA]</scope>
    <source>
        <strain evidence="9 10">ATCC 2623 / CBS 732 / BCRC 21506 / NBRC 1130 / NCYC 568 / NRRL Y-229</strain>
    </source>
</reference>
<dbReference type="GO" id="GO:0000978">
    <property type="term" value="F:RNA polymerase II cis-regulatory region sequence-specific DNA binding"/>
    <property type="evidence" value="ECO:0007669"/>
    <property type="project" value="TreeGrafter"/>
</dbReference>
<evidence type="ECO:0000256" key="6">
    <source>
        <dbReference type="ARBA" id="ARBA00025805"/>
    </source>
</evidence>
<feature type="region of interest" description="Disordered" evidence="7">
    <location>
        <begin position="350"/>
        <end position="375"/>
    </location>
</feature>
<dbReference type="InParanoid" id="C5DP20"/>
<dbReference type="InterPro" id="IPR002100">
    <property type="entry name" value="TF_MADSbox"/>
</dbReference>
<dbReference type="AlphaFoldDB" id="C5DP20"/>
<dbReference type="GO" id="GO:0005634">
    <property type="term" value="C:nucleus"/>
    <property type="evidence" value="ECO:0007669"/>
    <property type="project" value="UniProtKB-SubCell"/>
</dbReference>
<sequence>MGRRKIEIQPIHEERNRTVTFIKRKAGLFKKAHELAVLCQVDVAVIILGSNNTFYEFSSVDVEEMLRYYHRTDLVHDVKEPKDFGHYAKKQKINLSDRKKKRIRDDDVGGPHDPDKRIKMEVQSRAPQPSPSETTPSPAFNNPLQQHVQRQFQSLYTAQTNPEKEEPPQRPVLRVQIPNNNTSYGNVIRSESSTPTSQHNGTSANPALVSRTTSSVRYEGSPPGEQATVVSSSSSSQPQPPHQQQESQNPQQPSQPQPAHRSLLQQQQQHENKGRLFSGYELPPVFTGSPAFPPYLATPLQGIPSGDAGGTMGGNGSVQAGRLRPAMMSAAGNGGTVTPAGTVPPIPGGTVSNTGAGTTFSSSSSSGGGGGGVGNNRMGLTASGVNIGGGGPTEYAHDLMVPSPAISSMFPDWRTNPPSAATGHLGQSQSEAPSANYNGSTGLTPYIMVNNTPLGNRFFNFDKANERRDR</sequence>
<comment type="subcellular location">
    <subcellularLocation>
        <location evidence="1">Nucleus</location>
    </subcellularLocation>
</comment>
<feature type="region of interest" description="Disordered" evidence="7">
    <location>
        <begin position="89"/>
        <end position="142"/>
    </location>
</feature>
<evidence type="ECO:0000256" key="1">
    <source>
        <dbReference type="ARBA" id="ARBA00004123"/>
    </source>
</evidence>
<dbReference type="SUPFAM" id="SSF55455">
    <property type="entry name" value="SRF-like"/>
    <property type="match status" value="1"/>
</dbReference>
<dbReference type="PRINTS" id="PR00404">
    <property type="entry name" value="MADSDOMAIN"/>
</dbReference>
<dbReference type="FunCoup" id="C5DP20">
    <property type="interactions" value="744"/>
</dbReference>
<accession>C5DP20</accession>
<gene>
    <name evidence="9" type="ordered locus">ZYRO0A13464g</name>
</gene>
<dbReference type="PANTHER" id="PTHR11945:SF534">
    <property type="entry name" value="MYOCYTE-SPECIFIC ENHANCER FACTOR 2"/>
    <property type="match status" value="1"/>
</dbReference>
<keyword evidence="3" id="KW-0238">DNA-binding</keyword>
<dbReference type="GO" id="GO:0000981">
    <property type="term" value="F:DNA-binding transcription factor activity, RNA polymerase II-specific"/>
    <property type="evidence" value="ECO:0007669"/>
    <property type="project" value="TreeGrafter"/>
</dbReference>
<dbReference type="KEGG" id="zro:ZYRO0A13464g"/>
<keyword evidence="5" id="KW-0539">Nucleus</keyword>
<dbReference type="STRING" id="559307.C5DP20"/>
<comment type="similarity">
    <text evidence="6">Belongs to the MEF2 family.</text>
</comment>
<feature type="domain" description="MADS-box" evidence="8">
    <location>
        <begin position="1"/>
        <end position="61"/>
    </location>
</feature>
<dbReference type="HOGENOM" id="CLU_022725_0_0_1"/>
<evidence type="ECO:0000256" key="4">
    <source>
        <dbReference type="ARBA" id="ARBA00023163"/>
    </source>
</evidence>
<dbReference type="Gene3D" id="3.40.1810.10">
    <property type="entry name" value="Transcription factor, MADS-box"/>
    <property type="match status" value="1"/>
</dbReference>
<keyword evidence="10" id="KW-1185">Reference proteome</keyword>
<evidence type="ECO:0000259" key="8">
    <source>
        <dbReference type="PROSITE" id="PS50066"/>
    </source>
</evidence>
<organism evidence="9 10">
    <name type="scientific">Zygosaccharomyces rouxii (strain ATCC 2623 / CBS 732 / NBRC 1130 / NCYC 568 / NRRL Y-229)</name>
    <dbReference type="NCBI Taxonomy" id="559307"/>
    <lineage>
        <taxon>Eukaryota</taxon>
        <taxon>Fungi</taxon>
        <taxon>Dikarya</taxon>
        <taxon>Ascomycota</taxon>
        <taxon>Saccharomycotina</taxon>
        <taxon>Saccharomycetes</taxon>
        <taxon>Saccharomycetales</taxon>
        <taxon>Saccharomycetaceae</taxon>
        <taxon>Zygosaccharomyces</taxon>
    </lineage>
</organism>
<dbReference type="SMART" id="SM00432">
    <property type="entry name" value="MADS"/>
    <property type="match status" value="1"/>
</dbReference>
<protein>
    <submittedName>
        <fullName evidence="9">ZYRO0A13464p</fullName>
    </submittedName>
</protein>
<evidence type="ECO:0000256" key="3">
    <source>
        <dbReference type="ARBA" id="ARBA00023125"/>
    </source>
</evidence>
<evidence type="ECO:0000256" key="7">
    <source>
        <dbReference type="SAM" id="MobiDB-lite"/>
    </source>
</evidence>